<feature type="active site" description="Nucleophile" evidence="11">
    <location>
        <position position="174"/>
    </location>
</feature>
<dbReference type="Gene3D" id="3.20.20.70">
    <property type="entry name" value="Aldolase class I"/>
    <property type="match status" value="1"/>
</dbReference>
<dbReference type="PANTHER" id="PTHR48109">
    <property type="entry name" value="DIHYDROOROTATE DEHYDROGENASE (QUINONE), MITOCHONDRIAL-RELATED"/>
    <property type="match status" value="1"/>
</dbReference>
<dbReference type="SUPFAM" id="SSF51395">
    <property type="entry name" value="FMN-linked oxidoreductases"/>
    <property type="match status" value="1"/>
</dbReference>
<feature type="binding site" evidence="11">
    <location>
        <position position="171"/>
    </location>
    <ligand>
        <name>FMN</name>
        <dbReference type="ChEBI" id="CHEBI:58210"/>
    </ligand>
</feature>
<keyword evidence="8 11" id="KW-0560">Oxidoreductase</keyword>
<keyword evidence="6 11" id="KW-0288">FMN</keyword>
<protein>
    <recommendedName>
        <fullName evidence="11">Dihydroorotate dehydrogenase (quinone)</fullName>
        <ecNumber evidence="11">1.3.5.2</ecNumber>
    </recommendedName>
    <alternativeName>
        <fullName evidence="11">DHOdehase</fullName>
        <shortName evidence="11">DHOD</shortName>
        <shortName evidence="11">DHODase</shortName>
    </alternativeName>
    <alternativeName>
        <fullName evidence="11">Dihydroorotate oxidase</fullName>
    </alternativeName>
</protein>
<dbReference type="OrthoDB" id="9802377at2"/>
<name>A0A380MTU7_9GAMM</name>
<dbReference type="GO" id="GO:0005737">
    <property type="term" value="C:cytoplasm"/>
    <property type="evidence" value="ECO:0007669"/>
    <property type="project" value="InterPro"/>
</dbReference>
<feature type="binding site" evidence="11">
    <location>
        <position position="295"/>
    </location>
    <ligand>
        <name>FMN</name>
        <dbReference type="ChEBI" id="CHEBI:58210"/>
    </ligand>
</feature>
<keyword evidence="9 11" id="KW-0472">Membrane</keyword>
<dbReference type="NCBIfam" id="NF003652">
    <property type="entry name" value="PRK05286.2-5"/>
    <property type="match status" value="1"/>
</dbReference>
<evidence type="ECO:0000256" key="4">
    <source>
        <dbReference type="ARBA" id="ARBA00005359"/>
    </source>
</evidence>
<feature type="binding site" evidence="11">
    <location>
        <position position="171"/>
    </location>
    <ligand>
        <name>substrate</name>
    </ligand>
</feature>
<comment type="similarity">
    <text evidence="4 11">Belongs to the dihydroorotate dehydrogenase family. Type 2 subfamily.</text>
</comment>
<accession>A0A380MTU7</accession>
<keyword evidence="11" id="KW-1003">Cell membrane</keyword>
<feature type="domain" description="Dihydroorotate dehydrogenase catalytic" evidence="12">
    <location>
        <begin position="44"/>
        <end position="332"/>
    </location>
</feature>
<comment type="subcellular location">
    <subcellularLocation>
        <location evidence="11">Cell membrane</location>
        <topology evidence="11">Peripheral membrane protein</topology>
    </subcellularLocation>
    <subcellularLocation>
        <location evidence="2">Membrane</location>
    </subcellularLocation>
</comment>
<dbReference type="Pfam" id="PF01180">
    <property type="entry name" value="DHO_dh"/>
    <property type="match status" value="1"/>
</dbReference>
<comment type="subunit">
    <text evidence="11">Monomer.</text>
</comment>
<gene>
    <name evidence="11 13" type="primary">pyrD</name>
    <name evidence="13" type="ORF">NCTC13337_01506</name>
</gene>
<dbReference type="InterPro" id="IPR013785">
    <property type="entry name" value="Aldolase_TIM"/>
</dbReference>
<evidence type="ECO:0000256" key="3">
    <source>
        <dbReference type="ARBA" id="ARBA00005161"/>
    </source>
</evidence>
<comment type="catalytic activity">
    <reaction evidence="10 11">
        <text>(S)-dihydroorotate + a quinone = orotate + a quinol</text>
        <dbReference type="Rhea" id="RHEA:30187"/>
        <dbReference type="ChEBI" id="CHEBI:24646"/>
        <dbReference type="ChEBI" id="CHEBI:30839"/>
        <dbReference type="ChEBI" id="CHEBI:30864"/>
        <dbReference type="ChEBI" id="CHEBI:132124"/>
        <dbReference type="EC" id="1.3.5.2"/>
    </reaction>
</comment>
<dbReference type="RefSeq" id="WP_072576412.1">
    <property type="nucleotide sequence ID" value="NZ_LWHB01000069.1"/>
</dbReference>
<dbReference type="UniPathway" id="UPA00070">
    <property type="reaction ID" value="UER00946"/>
</dbReference>
<evidence type="ECO:0000256" key="8">
    <source>
        <dbReference type="ARBA" id="ARBA00023002"/>
    </source>
</evidence>
<feature type="binding site" evidence="11">
    <location>
        <begin position="107"/>
        <end position="111"/>
    </location>
    <ligand>
        <name>substrate</name>
    </ligand>
</feature>
<feature type="binding site" evidence="11">
    <location>
        <position position="176"/>
    </location>
    <ligand>
        <name>substrate</name>
    </ligand>
</feature>
<reference evidence="13 14" key="1">
    <citation type="submission" date="2018-06" db="EMBL/GenBank/DDBJ databases">
        <authorList>
            <consortium name="Pathogen Informatics"/>
            <person name="Doyle S."/>
        </authorList>
    </citation>
    <scope>NUCLEOTIDE SEQUENCE [LARGE SCALE GENOMIC DNA]</scope>
    <source>
        <strain evidence="13 14">NCTC13337</strain>
    </source>
</reference>
<evidence type="ECO:0000256" key="1">
    <source>
        <dbReference type="ARBA" id="ARBA00003125"/>
    </source>
</evidence>
<keyword evidence="7 11" id="KW-0665">Pyrimidine biosynthesis</keyword>
<evidence type="ECO:0000259" key="12">
    <source>
        <dbReference type="Pfam" id="PF01180"/>
    </source>
</evidence>
<comment type="function">
    <text evidence="1 11">Catalyzes the conversion of dihydroorotate to orotate with quinone as electron acceptor.</text>
</comment>
<keyword evidence="14" id="KW-1185">Reference proteome</keyword>
<evidence type="ECO:0000256" key="7">
    <source>
        <dbReference type="ARBA" id="ARBA00022975"/>
    </source>
</evidence>
<feature type="binding site" evidence="11">
    <location>
        <position position="138"/>
    </location>
    <ligand>
        <name>FMN</name>
        <dbReference type="ChEBI" id="CHEBI:58210"/>
    </ligand>
</feature>
<evidence type="ECO:0000256" key="11">
    <source>
        <dbReference type="HAMAP-Rule" id="MF_00225"/>
    </source>
</evidence>
<feature type="binding site" evidence="11">
    <location>
        <position position="216"/>
    </location>
    <ligand>
        <name>FMN</name>
        <dbReference type="ChEBI" id="CHEBI:58210"/>
    </ligand>
</feature>
<dbReference type="GO" id="GO:0044205">
    <property type="term" value="P:'de novo' UMP biosynthetic process"/>
    <property type="evidence" value="ECO:0007669"/>
    <property type="project" value="UniProtKB-UniRule"/>
</dbReference>
<dbReference type="InterPro" id="IPR005720">
    <property type="entry name" value="Dihydroorotate_DH_cat"/>
</dbReference>
<dbReference type="AlphaFoldDB" id="A0A380MTU7"/>
<feature type="binding site" evidence="11">
    <location>
        <position position="62"/>
    </location>
    <ligand>
        <name>substrate</name>
    </ligand>
</feature>
<evidence type="ECO:0000256" key="2">
    <source>
        <dbReference type="ARBA" id="ARBA00004370"/>
    </source>
</evidence>
<proteinExistence type="inferred from homology"/>
<evidence type="ECO:0000256" key="6">
    <source>
        <dbReference type="ARBA" id="ARBA00022643"/>
    </source>
</evidence>
<organism evidence="13 14">
    <name type="scientific">Suttonella ornithocola</name>
    <dbReference type="NCBI Taxonomy" id="279832"/>
    <lineage>
        <taxon>Bacteria</taxon>
        <taxon>Pseudomonadati</taxon>
        <taxon>Pseudomonadota</taxon>
        <taxon>Gammaproteobacteria</taxon>
        <taxon>Cardiobacteriales</taxon>
        <taxon>Cardiobacteriaceae</taxon>
        <taxon>Suttonella</taxon>
    </lineage>
</organism>
<sequence>MSLYAFLRPMLFGLAPEAAHELTLKTLAKMPNLAPSCAYQEPVALMGLTFPNRLGLAAGLDKNALAIPAFARMGFGFIEVGTITPRAQPGNPKPRLFRLPEQEAIINRMGFNNEGAERVCQRVAKARAQLKGTLIGINLGKNKDTPNEQALKDYRSAMDIAYAHADYLTINLSSPNTQGLRELQHGAALKQLLKGLKKAQTENAQKHSKYVPLVVKLSPDNTMNELDLTLVSLAAAQVDGIIATNTTIDKTAVSDHRYGNEQGGLSGKPLTEKTTNIIKHIRDRLPNMPLIASGGVMTANDYQAKLTAGADLVQLYTGLIYQGPRLIQDCFQSTMQKL</sequence>
<feature type="binding site" evidence="11">
    <location>
        <begin position="245"/>
        <end position="246"/>
    </location>
    <ligand>
        <name>substrate</name>
    </ligand>
</feature>
<dbReference type="NCBIfam" id="NF003645">
    <property type="entry name" value="PRK05286.1-2"/>
    <property type="match status" value="1"/>
</dbReference>
<evidence type="ECO:0000313" key="14">
    <source>
        <dbReference type="Proteomes" id="UP000254601"/>
    </source>
</evidence>
<feature type="binding site" evidence="11">
    <location>
        <begin position="316"/>
        <end position="317"/>
    </location>
    <ligand>
        <name>FMN</name>
        <dbReference type="ChEBI" id="CHEBI:58210"/>
    </ligand>
</feature>
<dbReference type="GO" id="GO:0006207">
    <property type="term" value="P:'de novo' pyrimidine nucleobase biosynthetic process"/>
    <property type="evidence" value="ECO:0007669"/>
    <property type="project" value="UniProtKB-UniRule"/>
</dbReference>
<dbReference type="EMBL" id="UHIC01000001">
    <property type="protein sequence ID" value="SUO95624.1"/>
    <property type="molecule type" value="Genomic_DNA"/>
</dbReference>
<dbReference type="HAMAP" id="MF_00225">
    <property type="entry name" value="DHO_dh_type2"/>
    <property type="match status" value="1"/>
</dbReference>
<dbReference type="InterPro" id="IPR005719">
    <property type="entry name" value="Dihydroorotate_DH_2"/>
</dbReference>
<dbReference type="Proteomes" id="UP000254601">
    <property type="component" value="Unassembled WGS sequence"/>
</dbReference>
<dbReference type="PROSITE" id="PS00911">
    <property type="entry name" value="DHODEHASE_1"/>
    <property type="match status" value="1"/>
</dbReference>
<dbReference type="PIRSF" id="PIRSF000164">
    <property type="entry name" value="DHO_oxidase"/>
    <property type="match status" value="1"/>
</dbReference>
<dbReference type="GO" id="GO:0106430">
    <property type="term" value="F:dihydroorotate dehydrogenase (quinone) activity"/>
    <property type="evidence" value="ECO:0007669"/>
    <property type="project" value="UniProtKB-EC"/>
</dbReference>
<dbReference type="InterPro" id="IPR012135">
    <property type="entry name" value="Dihydroorotate_DH_1_2"/>
</dbReference>
<dbReference type="InterPro" id="IPR001295">
    <property type="entry name" value="Dihydroorotate_DH_CS"/>
</dbReference>
<comment type="cofactor">
    <cofactor evidence="11">
        <name>FMN</name>
        <dbReference type="ChEBI" id="CHEBI:58210"/>
    </cofactor>
    <text evidence="11">Binds 1 FMN per subunit.</text>
</comment>
<dbReference type="CDD" id="cd04738">
    <property type="entry name" value="DHOD_2_like"/>
    <property type="match status" value="1"/>
</dbReference>
<feature type="binding site" evidence="11">
    <location>
        <begin position="58"/>
        <end position="62"/>
    </location>
    <ligand>
        <name>FMN</name>
        <dbReference type="ChEBI" id="CHEBI:58210"/>
    </ligand>
</feature>
<evidence type="ECO:0000256" key="10">
    <source>
        <dbReference type="ARBA" id="ARBA00048639"/>
    </source>
</evidence>
<evidence type="ECO:0000256" key="9">
    <source>
        <dbReference type="ARBA" id="ARBA00023136"/>
    </source>
</evidence>
<feature type="binding site" evidence="11">
    <location>
        <position position="244"/>
    </location>
    <ligand>
        <name>FMN</name>
        <dbReference type="ChEBI" id="CHEBI:58210"/>
    </ligand>
</feature>
<dbReference type="NCBIfam" id="TIGR01036">
    <property type="entry name" value="pyrD_sub2"/>
    <property type="match status" value="1"/>
</dbReference>
<keyword evidence="5 11" id="KW-0285">Flavoprotein</keyword>
<comment type="pathway">
    <text evidence="3 11">Pyrimidine metabolism; UMP biosynthesis via de novo pathway; orotate from (S)-dihydroorotate (quinone route): step 1/1.</text>
</comment>
<dbReference type="EC" id="1.3.5.2" evidence="11"/>
<evidence type="ECO:0000256" key="5">
    <source>
        <dbReference type="ARBA" id="ARBA00022630"/>
    </source>
</evidence>
<dbReference type="GO" id="GO:0005886">
    <property type="term" value="C:plasma membrane"/>
    <property type="evidence" value="ECO:0007669"/>
    <property type="project" value="UniProtKB-SubCell"/>
</dbReference>
<evidence type="ECO:0000313" key="13">
    <source>
        <dbReference type="EMBL" id="SUO95624.1"/>
    </source>
</evidence>
<dbReference type="InterPro" id="IPR050074">
    <property type="entry name" value="DHO_dehydrogenase"/>
</dbReference>
<feature type="binding site" evidence="11">
    <location>
        <position position="267"/>
    </location>
    <ligand>
        <name>FMN</name>
        <dbReference type="ChEBI" id="CHEBI:58210"/>
    </ligand>
</feature>
<feature type="binding site" evidence="11">
    <location>
        <position position="82"/>
    </location>
    <ligand>
        <name>FMN</name>
        <dbReference type="ChEBI" id="CHEBI:58210"/>
    </ligand>
</feature>
<dbReference type="PANTHER" id="PTHR48109:SF4">
    <property type="entry name" value="DIHYDROOROTATE DEHYDROGENASE (QUINONE), MITOCHONDRIAL"/>
    <property type="match status" value="1"/>
</dbReference>